<evidence type="ECO:0000313" key="1">
    <source>
        <dbReference type="EMBL" id="KAF7818843.1"/>
    </source>
</evidence>
<accession>A0A834TB34</accession>
<dbReference type="EMBL" id="JAAIUW010000008">
    <property type="protein sequence ID" value="KAF7818843.1"/>
    <property type="molecule type" value="Genomic_DNA"/>
</dbReference>
<organism evidence="1 2">
    <name type="scientific">Senna tora</name>
    <dbReference type="NCBI Taxonomy" id="362788"/>
    <lineage>
        <taxon>Eukaryota</taxon>
        <taxon>Viridiplantae</taxon>
        <taxon>Streptophyta</taxon>
        <taxon>Embryophyta</taxon>
        <taxon>Tracheophyta</taxon>
        <taxon>Spermatophyta</taxon>
        <taxon>Magnoliopsida</taxon>
        <taxon>eudicotyledons</taxon>
        <taxon>Gunneridae</taxon>
        <taxon>Pentapetalae</taxon>
        <taxon>rosids</taxon>
        <taxon>fabids</taxon>
        <taxon>Fabales</taxon>
        <taxon>Fabaceae</taxon>
        <taxon>Caesalpinioideae</taxon>
        <taxon>Cassia clade</taxon>
        <taxon>Senna</taxon>
    </lineage>
</organism>
<comment type="caution">
    <text evidence="1">The sequence shown here is derived from an EMBL/GenBank/DDBJ whole genome shotgun (WGS) entry which is preliminary data.</text>
</comment>
<name>A0A834TB34_9FABA</name>
<evidence type="ECO:0000313" key="2">
    <source>
        <dbReference type="Proteomes" id="UP000634136"/>
    </source>
</evidence>
<reference evidence="1" key="1">
    <citation type="submission" date="2020-09" db="EMBL/GenBank/DDBJ databases">
        <title>Genome-Enabled Discovery of Anthraquinone Biosynthesis in Senna tora.</title>
        <authorList>
            <person name="Kang S.-H."/>
            <person name="Pandey R.P."/>
            <person name="Lee C.-M."/>
            <person name="Sim J.-S."/>
            <person name="Jeong J.-T."/>
            <person name="Choi B.-S."/>
            <person name="Jung M."/>
            <person name="Ginzburg D."/>
            <person name="Zhao K."/>
            <person name="Won S.Y."/>
            <person name="Oh T.-J."/>
            <person name="Yu Y."/>
            <person name="Kim N.-H."/>
            <person name="Lee O.R."/>
            <person name="Lee T.-H."/>
            <person name="Bashyal P."/>
            <person name="Kim T.-S."/>
            <person name="Lee W.-H."/>
            <person name="Kawkins C."/>
            <person name="Kim C.-K."/>
            <person name="Kim J.S."/>
            <person name="Ahn B.O."/>
            <person name="Rhee S.Y."/>
            <person name="Sohng J.K."/>
        </authorList>
    </citation>
    <scope>NUCLEOTIDE SEQUENCE</scope>
    <source>
        <tissue evidence="1">Leaf</tissue>
    </source>
</reference>
<keyword evidence="2" id="KW-1185">Reference proteome</keyword>
<proteinExistence type="predicted"/>
<sequence>MLILIPIHHLGFLPSPHCPYCSLFHFPHPQDVVMGVPVPPPDAYGTNYPPFMGPLPHPYAPHHEPYAYQTMVPYVVGIPAGSVAVEHLHPYQGHYYPLPPPHLSGTGVYHHPPFPPPQRPHNRVMNIVTTQSNLKSGSLKKNAVEVETLSYPIFLTILLASIIHRLQK</sequence>
<dbReference type="AlphaFoldDB" id="A0A834TB34"/>
<protein>
    <submittedName>
        <fullName evidence="1">Uncharacterized protein</fullName>
    </submittedName>
</protein>
<dbReference type="Proteomes" id="UP000634136">
    <property type="component" value="Unassembled WGS sequence"/>
</dbReference>
<gene>
    <name evidence="1" type="ORF">G2W53_024298</name>
</gene>